<protein>
    <recommendedName>
        <fullName evidence="8">Alcohol dehydrogenase</fullName>
    </recommendedName>
</protein>
<dbReference type="GO" id="GO:0016491">
    <property type="term" value="F:oxidoreductase activity"/>
    <property type="evidence" value="ECO:0007669"/>
    <property type="project" value="UniProtKB-KW"/>
</dbReference>
<dbReference type="Proteomes" id="UP000063789">
    <property type="component" value="Chromosome"/>
</dbReference>
<name>A0A0N9NIF9_9ACTN</name>
<dbReference type="PANTHER" id="PTHR43401">
    <property type="entry name" value="L-THREONINE 3-DEHYDROGENASE"/>
    <property type="match status" value="1"/>
</dbReference>
<dbReference type="SUPFAM" id="SSF50129">
    <property type="entry name" value="GroES-like"/>
    <property type="match status" value="1"/>
</dbReference>
<dbReference type="Pfam" id="PF08240">
    <property type="entry name" value="ADH_N"/>
    <property type="match status" value="1"/>
</dbReference>
<dbReference type="Pfam" id="PF00107">
    <property type="entry name" value="ADH_zinc_N"/>
    <property type="match status" value="1"/>
</dbReference>
<gene>
    <name evidence="6" type="ORF">ACH46_18495</name>
</gene>
<evidence type="ECO:0000313" key="7">
    <source>
        <dbReference type="Proteomes" id="UP000063789"/>
    </source>
</evidence>
<reference evidence="7" key="1">
    <citation type="submission" date="2015-06" db="EMBL/GenBank/DDBJ databases">
        <title>Complete genome sequence and metabolic analysis of phthalate degradation pathway in Gordonia sp. QH-11.</title>
        <authorList>
            <person name="Jin D."/>
            <person name="Kong X."/>
            <person name="Bai Z."/>
        </authorList>
    </citation>
    <scope>NUCLEOTIDE SEQUENCE [LARGE SCALE GENOMIC DNA]</scope>
    <source>
        <strain evidence="7">QH-11</strain>
    </source>
</reference>
<dbReference type="KEGG" id="goq:ACH46_18495"/>
<evidence type="ECO:0000256" key="3">
    <source>
        <dbReference type="SAM" id="MobiDB-lite"/>
    </source>
</evidence>
<dbReference type="PATRIC" id="fig|1136941.3.peg.3783"/>
<keyword evidence="2" id="KW-0560">Oxidoreductase</keyword>
<dbReference type="Gene3D" id="3.90.180.10">
    <property type="entry name" value="Medium-chain alcohol dehydrogenases, catalytic domain"/>
    <property type="match status" value="1"/>
</dbReference>
<dbReference type="SUPFAM" id="SSF51735">
    <property type="entry name" value="NAD(P)-binding Rossmann-fold domains"/>
    <property type="match status" value="1"/>
</dbReference>
<dbReference type="AlphaFoldDB" id="A0A0N9NIF9"/>
<evidence type="ECO:0000259" key="4">
    <source>
        <dbReference type="Pfam" id="PF00107"/>
    </source>
</evidence>
<sequence>MLHARGLRRPAVLGHHTIGRVEQLTPEVEAAVGVAVGTRVVVEEYVACGHCEECRAGDYRFCATVDLWTGGERVGMIPADRGSGLHGGNAEYLEIGLHHVLHRLPEGLSVDLAAWTLPLANAVDWTLFAGGVGPGATVAVIGPGYHGLSCAAAALAGGASTVVVVGPDSESGAARLGFAEGMGASIETSDDGLVDRMLARYGEVDTVVDTVGSPQTMATATALLKRFGVLVIAGLSGGDVPLDPTLIVRKLLTVKGVRGRAPQAVRRAIELLGEGRTGLESVPTHPVALEDVEATLNAMNTGRGPHSPHIVVDPWRPCHDGGPTTHSSEGEDR</sequence>
<proteinExistence type="predicted"/>
<dbReference type="InterPro" id="IPR011032">
    <property type="entry name" value="GroES-like_sf"/>
</dbReference>
<dbReference type="InterPro" id="IPR013149">
    <property type="entry name" value="ADH-like_C"/>
</dbReference>
<feature type="domain" description="Alcohol dehydrogenase-like C-terminal" evidence="4">
    <location>
        <begin position="147"/>
        <end position="272"/>
    </location>
</feature>
<reference evidence="6 7" key="2">
    <citation type="journal article" date="2017" name="Int. J. Syst. Evol. Microbiol.">
        <title>Gordonia phthalatica sp. nov., a di-n-butyl phthalate-degrading bacterium isolated from activated sludge.</title>
        <authorList>
            <person name="Jin D."/>
            <person name="Kong X."/>
            <person name="Jia M."/>
            <person name="Yu X."/>
            <person name="Wang X."/>
            <person name="Zhuang X."/>
            <person name="Deng Y."/>
            <person name="Bai Z."/>
        </authorList>
    </citation>
    <scope>NUCLEOTIDE SEQUENCE [LARGE SCALE GENOMIC DNA]</scope>
    <source>
        <strain evidence="6 7">QH-11</strain>
    </source>
</reference>
<dbReference type="Gene3D" id="3.40.50.720">
    <property type="entry name" value="NAD(P)-binding Rossmann-like Domain"/>
    <property type="match status" value="1"/>
</dbReference>
<evidence type="ECO:0000313" key="6">
    <source>
        <dbReference type="EMBL" id="ALG87026.1"/>
    </source>
</evidence>
<evidence type="ECO:0000256" key="1">
    <source>
        <dbReference type="ARBA" id="ARBA00001947"/>
    </source>
</evidence>
<evidence type="ECO:0008006" key="8">
    <source>
        <dbReference type="Google" id="ProtNLM"/>
    </source>
</evidence>
<organism evidence="6 7">
    <name type="scientific">Gordonia phthalatica</name>
    <dbReference type="NCBI Taxonomy" id="1136941"/>
    <lineage>
        <taxon>Bacteria</taxon>
        <taxon>Bacillati</taxon>
        <taxon>Actinomycetota</taxon>
        <taxon>Actinomycetes</taxon>
        <taxon>Mycobacteriales</taxon>
        <taxon>Gordoniaceae</taxon>
        <taxon>Gordonia</taxon>
    </lineage>
</organism>
<dbReference type="STRING" id="1136941.ACH46_18495"/>
<comment type="cofactor">
    <cofactor evidence="1">
        <name>Zn(2+)</name>
        <dbReference type="ChEBI" id="CHEBI:29105"/>
    </cofactor>
</comment>
<feature type="domain" description="Alcohol dehydrogenase-like N-terminal" evidence="5">
    <location>
        <begin position="7"/>
        <end position="99"/>
    </location>
</feature>
<dbReference type="InterPro" id="IPR050129">
    <property type="entry name" value="Zn_alcohol_dh"/>
</dbReference>
<evidence type="ECO:0000259" key="5">
    <source>
        <dbReference type="Pfam" id="PF08240"/>
    </source>
</evidence>
<dbReference type="InterPro" id="IPR036291">
    <property type="entry name" value="NAD(P)-bd_dom_sf"/>
</dbReference>
<dbReference type="InterPro" id="IPR013154">
    <property type="entry name" value="ADH-like_N"/>
</dbReference>
<accession>A0A0N9NIF9</accession>
<dbReference type="PANTHER" id="PTHR43401:SF2">
    <property type="entry name" value="L-THREONINE 3-DEHYDROGENASE"/>
    <property type="match status" value="1"/>
</dbReference>
<keyword evidence="7" id="KW-1185">Reference proteome</keyword>
<evidence type="ECO:0000256" key="2">
    <source>
        <dbReference type="ARBA" id="ARBA00023002"/>
    </source>
</evidence>
<dbReference type="EMBL" id="CP011853">
    <property type="protein sequence ID" value="ALG87026.1"/>
    <property type="molecule type" value="Genomic_DNA"/>
</dbReference>
<feature type="region of interest" description="Disordered" evidence="3">
    <location>
        <begin position="303"/>
        <end position="333"/>
    </location>
</feature>